<dbReference type="InterPro" id="IPR013032">
    <property type="entry name" value="EGF-like_CS"/>
</dbReference>
<evidence type="ECO:0000256" key="4">
    <source>
        <dbReference type="ARBA" id="ARBA00022737"/>
    </source>
</evidence>
<dbReference type="InterPro" id="IPR000742">
    <property type="entry name" value="EGF"/>
</dbReference>
<dbReference type="OrthoDB" id="412155at2759"/>
<evidence type="ECO:0000256" key="8">
    <source>
        <dbReference type="ARBA" id="ARBA00023157"/>
    </source>
</evidence>
<keyword evidence="4" id="KW-0677">Repeat</keyword>
<dbReference type="SMART" id="SM00179">
    <property type="entry name" value="EGF_CA"/>
    <property type="match status" value="2"/>
</dbReference>
<proteinExistence type="predicted"/>
<feature type="chain" id="PRO_5033996660" evidence="12">
    <location>
        <begin position="28"/>
        <end position="877"/>
    </location>
</feature>
<evidence type="ECO:0000256" key="12">
    <source>
        <dbReference type="SAM" id="SignalP"/>
    </source>
</evidence>
<gene>
    <name evidence="16" type="primary">LOC110986825</name>
</gene>
<feature type="transmembrane region" description="Helical" evidence="11">
    <location>
        <begin position="810"/>
        <end position="832"/>
    </location>
</feature>
<dbReference type="CDD" id="cd00053">
    <property type="entry name" value="EGF"/>
    <property type="match status" value="1"/>
</dbReference>
<dbReference type="KEGG" id="aplc:110986825"/>
<evidence type="ECO:0000256" key="2">
    <source>
        <dbReference type="ARBA" id="ARBA00022536"/>
    </source>
</evidence>
<evidence type="ECO:0000256" key="7">
    <source>
        <dbReference type="ARBA" id="ARBA00023136"/>
    </source>
</evidence>
<organism evidence="15 16">
    <name type="scientific">Acanthaster planci</name>
    <name type="common">Crown-of-thorns starfish</name>
    <dbReference type="NCBI Taxonomy" id="133434"/>
    <lineage>
        <taxon>Eukaryota</taxon>
        <taxon>Metazoa</taxon>
        <taxon>Echinodermata</taxon>
        <taxon>Eleutherozoa</taxon>
        <taxon>Asterozoa</taxon>
        <taxon>Asteroidea</taxon>
        <taxon>Valvatacea</taxon>
        <taxon>Valvatida</taxon>
        <taxon>Acanthasteridae</taxon>
        <taxon>Acanthaster</taxon>
    </lineage>
</organism>
<dbReference type="PROSITE" id="PS01186">
    <property type="entry name" value="EGF_2"/>
    <property type="match status" value="1"/>
</dbReference>
<dbReference type="Proteomes" id="UP000694845">
    <property type="component" value="Unplaced"/>
</dbReference>
<dbReference type="SUPFAM" id="SSF57196">
    <property type="entry name" value="EGF/Laminin"/>
    <property type="match status" value="2"/>
</dbReference>
<keyword evidence="8 10" id="KW-1015">Disulfide bond</keyword>
<feature type="disulfide bond" evidence="10">
    <location>
        <begin position="787"/>
        <end position="796"/>
    </location>
</feature>
<keyword evidence="2 10" id="KW-0245">EGF-like domain</keyword>
<dbReference type="SMART" id="SM00137">
    <property type="entry name" value="MAM"/>
    <property type="match status" value="4"/>
</dbReference>
<dbReference type="SMART" id="SM00181">
    <property type="entry name" value="EGF"/>
    <property type="match status" value="2"/>
</dbReference>
<dbReference type="Gene3D" id="2.60.120.200">
    <property type="match status" value="4"/>
</dbReference>
<reference evidence="16" key="1">
    <citation type="submission" date="2025-08" db="UniProtKB">
        <authorList>
            <consortium name="RefSeq"/>
        </authorList>
    </citation>
    <scope>IDENTIFICATION</scope>
</reference>
<evidence type="ECO:0000313" key="15">
    <source>
        <dbReference type="Proteomes" id="UP000694845"/>
    </source>
</evidence>
<evidence type="ECO:0000256" key="11">
    <source>
        <dbReference type="SAM" id="Phobius"/>
    </source>
</evidence>
<name>A0A8B7ZIA2_ACAPL</name>
<evidence type="ECO:0000259" key="14">
    <source>
        <dbReference type="PROSITE" id="PS50060"/>
    </source>
</evidence>
<dbReference type="Pfam" id="PF12661">
    <property type="entry name" value="hEGF"/>
    <property type="match status" value="1"/>
</dbReference>
<keyword evidence="15" id="KW-1185">Reference proteome</keyword>
<dbReference type="InterPro" id="IPR000998">
    <property type="entry name" value="MAM_dom"/>
</dbReference>
<feature type="domain" description="MAM" evidence="14">
    <location>
        <begin position="433"/>
        <end position="601"/>
    </location>
</feature>
<dbReference type="CDD" id="cd00054">
    <property type="entry name" value="EGF_CA"/>
    <property type="match status" value="1"/>
</dbReference>
<dbReference type="GO" id="GO:0071944">
    <property type="term" value="C:cell periphery"/>
    <property type="evidence" value="ECO:0007669"/>
    <property type="project" value="UniProtKB-ARBA"/>
</dbReference>
<dbReference type="GeneID" id="110986825"/>
<keyword evidence="7 11" id="KW-0472">Membrane</keyword>
<feature type="domain" description="EGF-like" evidence="13">
    <location>
        <begin position="384"/>
        <end position="420"/>
    </location>
</feature>
<dbReference type="InterPro" id="IPR001881">
    <property type="entry name" value="EGF-like_Ca-bd_dom"/>
</dbReference>
<evidence type="ECO:0000256" key="1">
    <source>
        <dbReference type="ARBA" id="ARBA00004167"/>
    </source>
</evidence>
<dbReference type="GO" id="GO:0120025">
    <property type="term" value="C:plasma membrane bounded cell projection"/>
    <property type="evidence" value="ECO:0007669"/>
    <property type="project" value="UniProtKB-ARBA"/>
</dbReference>
<dbReference type="AlphaFoldDB" id="A0A8B7ZIA2"/>
<dbReference type="InterPro" id="IPR013320">
    <property type="entry name" value="ConA-like_dom_sf"/>
</dbReference>
<evidence type="ECO:0000256" key="6">
    <source>
        <dbReference type="ARBA" id="ARBA00022989"/>
    </source>
</evidence>
<dbReference type="OMA" id="AKFQIAF"/>
<dbReference type="Pfam" id="PF00008">
    <property type="entry name" value="EGF"/>
    <property type="match status" value="1"/>
</dbReference>
<feature type="domain" description="MAM" evidence="14">
    <location>
        <begin position="218"/>
        <end position="384"/>
    </location>
</feature>
<dbReference type="Pfam" id="PF00629">
    <property type="entry name" value="MAM"/>
    <property type="match status" value="4"/>
</dbReference>
<dbReference type="RefSeq" id="XP_022104742.1">
    <property type="nucleotide sequence ID" value="XM_022249050.1"/>
</dbReference>
<evidence type="ECO:0000256" key="9">
    <source>
        <dbReference type="ARBA" id="ARBA00023180"/>
    </source>
</evidence>
<evidence type="ECO:0000256" key="10">
    <source>
        <dbReference type="PROSITE-ProRule" id="PRU00076"/>
    </source>
</evidence>
<dbReference type="FunFam" id="2.10.25.10:FF:000247">
    <property type="entry name" value="Delta/notch like EGF repeat containing"/>
    <property type="match status" value="1"/>
</dbReference>
<dbReference type="GO" id="GO:0007399">
    <property type="term" value="P:nervous system development"/>
    <property type="evidence" value="ECO:0007669"/>
    <property type="project" value="UniProtKB-ARBA"/>
</dbReference>
<dbReference type="InterPro" id="IPR051560">
    <property type="entry name" value="MAM_domain-containing"/>
</dbReference>
<dbReference type="PROSITE" id="PS00022">
    <property type="entry name" value="EGF_1"/>
    <property type="match status" value="1"/>
</dbReference>
<accession>A0A8B7ZIA2</accession>
<dbReference type="GO" id="GO:0005509">
    <property type="term" value="F:calcium ion binding"/>
    <property type="evidence" value="ECO:0007669"/>
    <property type="project" value="InterPro"/>
</dbReference>
<dbReference type="PANTHER" id="PTHR23282">
    <property type="entry name" value="APICAL ENDOSOMAL GLYCOPROTEIN PRECURSOR"/>
    <property type="match status" value="1"/>
</dbReference>
<keyword evidence="12" id="KW-0732">Signal</keyword>
<keyword evidence="9" id="KW-0325">Glycoprotein</keyword>
<feature type="domain" description="EGF-like" evidence="13">
    <location>
        <begin position="761"/>
        <end position="797"/>
    </location>
</feature>
<dbReference type="SUPFAM" id="SSF49899">
    <property type="entry name" value="Concanavalin A-like lectins/glucanases"/>
    <property type="match status" value="4"/>
</dbReference>
<dbReference type="PROSITE" id="PS50060">
    <property type="entry name" value="MAM_2"/>
    <property type="match status" value="4"/>
</dbReference>
<dbReference type="Gene3D" id="2.10.25.10">
    <property type="entry name" value="Laminin"/>
    <property type="match status" value="2"/>
</dbReference>
<feature type="domain" description="MAM" evidence="14">
    <location>
        <begin position="597"/>
        <end position="761"/>
    </location>
</feature>
<comment type="caution">
    <text evidence="10">Lacks conserved residue(s) required for the propagation of feature annotation.</text>
</comment>
<protein>
    <submittedName>
        <fullName evidence="16">MAM and LDL-receptor class A domain-containing protein 1-like</fullName>
    </submittedName>
</protein>
<feature type="disulfide bond" evidence="10">
    <location>
        <begin position="410"/>
        <end position="419"/>
    </location>
</feature>
<keyword evidence="3 11" id="KW-0812">Transmembrane</keyword>
<comment type="subcellular location">
    <subcellularLocation>
        <location evidence="1">Membrane</location>
        <topology evidence="1">Single-pass membrane protein</topology>
    </subcellularLocation>
</comment>
<dbReference type="PROSITE" id="PS50026">
    <property type="entry name" value="EGF_3"/>
    <property type="match status" value="2"/>
</dbReference>
<evidence type="ECO:0000259" key="13">
    <source>
        <dbReference type="PROSITE" id="PS50026"/>
    </source>
</evidence>
<dbReference type="CDD" id="cd06263">
    <property type="entry name" value="MAM"/>
    <property type="match status" value="3"/>
</dbReference>
<feature type="signal peptide" evidence="12">
    <location>
        <begin position="1"/>
        <end position="27"/>
    </location>
</feature>
<dbReference type="PANTHER" id="PTHR23282:SF101">
    <property type="entry name" value="MAM DOMAIN-CONTAINING PROTEIN"/>
    <property type="match status" value="1"/>
</dbReference>
<feature type="domain" description="MAM" evidence="14">
    <location>
        <begin position="42"/>
        <end position="222"/>
    </location>
</feature>
<sequence length="877" mass="96206">MQIYNRSSSRVMFIKILPLVCIGLVISSTTGADVADVLYSEIQCSFKPPRLCDWTSETAPGITARWKRVDFLTTIIDSISDPSTTGLGYGPFSDHSGDTYYAAATGREGQVARLLTPMIEGNPDAPVTVVSFWYHVGSTTANLTVSIIHEDQTKPSRIIWALPKEGVALGRGDPWLLARHTINYPAKFQIAFDAEMQNNETEYFGLDDVLLQTGPVVKTCDFEGNIFGDLCQFYQAGLAESSVDDFDWTLQSGETPSLDTGPLFDHTLGKGGNGHYLFIEATRPEEEKTAVLYSMEYSKLSVSPCKLEFFYHAFGSDIGGLNVWLPGQEYAISLTSEDSWKKYELDLTHVVGTFRIAFQGMRGDGNLGDIAIDDISLVGDKCTGFDACTSSPCLNGGICTPDGDSFTCECLGWDVPPICERGEDPVQNATTEIQCDFLPLDLCGWQSEPVEGEVTATWARQYVLLTNVGPLTDHSGDEYYARTAGTEGTLSRMLTPMISGSRDAPHTVLTFWYHSSSARSNLTVKIVHEESSKPMETVWSFPAGGVSMERFDPWQKARMNINYPAKFQIAFEARMTDSNNAYLALDDVLLQTGKVPQSCDFEGSLYGDLCFLDQVSHNTVDQFDWTRQSGQTPTAGTGPMYDHTFGQDKIGRYMYIEASNHTAGDKAILDALKFYKMEGSACKLEFYYHSLGSNLGQLNVAVSDQVNQVPLTSQDVWKKHEIDLKNVAGPYKITFEGVVGNGPQGDIAIDDISLVGNDCMEVDMCASSPCLNGGTCTPTGTSYTCSCRKGYPGSHCEAPPVYEPMDTMTIVAICVGCGCAFIVLLVVVYLMWSSCRGNRGSKEYEVDDSTDGTQLAMSNDGLEAENNEREKHGEVRI</sequence>
<keyword evidence="6 11" id="KW-1133">Transmembrane helix</keyword>
<evidence type="ECO:0000256" key="5">
    <source>
        <dbReference type="ARBA" id="ARBA00022837"/>
    </source>
</evidence>
<dbReference type="GO" id="GO:0016020">
    <property type="term" value="C:membrane"/>
    <property type="evidence" value="ECO:0007669"/>
    <property type="project" value="UniProtKB-SubCell"/>
</dbReference>
<keyword evidence="5" id="KW-0106">Calcium</keyword>
<evidence type="ECO:0000313" key="16">
    <source>
        <dbReference type="RefSeq" id="XP_022104742.1"/>
    </source>
</evidence>
<evidence type="ECO:0000256" key="3">
    <source>
        <dbReference type="ARBA" id="ARBA00022692"/>
    </source>
</evidence>